<evidence type="ECO:0000313" key="2">
    <source>
        <dbReference type="Proteomes" id="UP001054252"/>
    </source>
</evidence>
<dbReference type="AlphaFoldDB" id="A0AAV5LTE6"/>
<dbReference type="Gene3D" id="3.40.50.720">
    <property type="entry name" value="NAD(P)-binding Rossmann-like Domain"/>
    <property type="match status" value="1"/>
</dbReference>
<organism evidence="1 2">
    <name type="scientific">Rubroshorea leprosula</name>
    <dbReference type="NCBI Taxonomy" id="152421"/>
    <lineage>
        <taxon>Eukaryota</taxon>
        <taxon>Viridiplantae</taxon>
        <taxon>Streptophyta</taxon>
        <taxon>Embryophyta</taxon>
        <taxon>Tracheophyta</taxon>
        <taxon>Spermatophyta</taxon>
        <taxon>Magnoliopsida</taxon>
        <taxon>eudicotyledons</taxon>
        <taxon>Gunneridae</taxon>
        <taxon>Pentapetalae</taxon>
        <taxon>rosids</taxon>
        <taxon>malvids</taxon>
        <taxon>Malvales</taxon>
        <taxon>Dipterocarpaceae</taxon>
        <taxon>Rubroshorea</taxon>
    </lineage>
</organism>
<dbReference type="EMBL" id="BPVZ01000141">
    <property type="protein sequence ID" value="GKV40379.1"/>
    <property type="molecule type" value="Genomic_DNA"/>
</dbReference>
<gene>
    <name evidence="1" type="ORF">SLEP1_g48033</name>
</gene>
<protein>
    <submittedName>
        <fullName evidence="1">Uncharacterized protein</fullName>
    </submittedName>
</protein>
<evidence type="ECO:0000313" key="1">
    <source>
        <dbReference type="EMBL" id="GKV40379.1"/>
    </source>
</evidence>
<keyword evidence="2" id="KW-1185">Reference proteome</keyword>
<dbReference type="InterPro" id="IPR036291">
    <property type="entry name" value="NAD(P)-bd_dom_sf"/>
</dbReference>
<proteinExistence type="predicted"/>
<sequence>MESSSSSLPLNGRVAIVTGASRGIGQDCGCYPFRKIG</sequence>
<name>A0AAV5LTE6_9ROSI</name>
<reference evidence="1 2" key="1">
    <citation type="journal article" date="2021" name="Commun. Biol.">
        <title>The genome of Shorea leprosula (Dipterocarpaceae) highlights the ecological relevance of drought in aseasonal tropical rainforests.</title>
        <authorList>
            <person name="Ng K.K.S."/>
            <person name="Kobayashi M.J."/>
            <person name="Fawcett J.A."/>
            <person name="Hatakeyama M."/>
            <person name="Paape T."/>
            <person name="Ng C.H."/>
            <person name="Ang C.C."/>
            <person name="Tnah L.H."/>
            <person name="Lee C.T."/>
            <person name="Nishiyama T."/>
            <person name="Sese J."/>
            <person name="O'Brien M.J."/>
            <person name="Copetti D."/>
            <person name="Mohd Noor M.I."/>
            <person name="Ong R.C."/>
            <person name="Putra M."/>
            <person name="Sireger I.Z."/>
            <person name="Indrioko S."/>
            <person name="Kosugi Y."/>
            <person name="Izuno A."/>
            <person name="Isagi Y."/>
            <person name="Lee S.L."/>
            <person name="Shimizu K.K."/>
        </authorList>
    </citation>
    <scope>NUCLEOTIDE SEQUENCE [LARGE SCALE GENOMIC DNA]</scope>
    <source>
        <strain evidence="1">214</strain>
    </source>
</reference>
<dbReference type="SUPFAM" id="SSF51735">
    <property type="entry name" value="NAD(P)-binding Rossmann-fold domains"/>
    <property type="match status" value="1"/>
</dbReference>
<comment type="caution">
    <text evidence="1">The sequence shown here is derived from an EMBL/GenBank/DDBJ whole genome shotgun (WGS) entry which is preliminary data.</text>
</comment>
<accession>A0AAV5LTE6</accession>
<dbReference type="Proteomes" id="UP001054252">
    <property type="component" value="Unassembled WGS sequence"/>
</dbReference>